<evidence type="ECO:0000256" key="5">
    <source>
        <dbReference type="ARBA" id="ARBA00023209"/>
    </source>
</evidence>
<dbReference type="GO" id="GO:0005739">
    <property type="term" value="C:mitochondrion"/>
    <property type="evidence" value="ECO:0007669"/>
    <property type="project" value="UniProtKB-SubCell"/>
</dbReference>
<comment type="function">
    <text evidence="7">Functions in the biosynthesis of the anionic phospholipids phosphatidylglycerol and cardiolipin.</text>
</comment>
<dbReference type="EMBL" id="HG719711">
    <property type="protein sequence ID" value="CDJ58535.1"/>
    <property type="molecule type" value="Genomic_DNA"/>
</dbReference>
<dbReference type="GeneID" id="25339147"/>
<reference evidence="8" key="2">
    <citation type="submission" date="2013-10" db="EMBL/GenBank/DDBJ databases">
        <authorList>
            <person name="Aslett M."/>
        </authorList>
    </citation>
    <scope>NUCLEOTIDE SEQUENCE [LARGE SCALE GENOMIC DNA]</scope>
    <source>
        <strain evidence="8">Weybridge</strain>
    </source>
</reference>
<keyword evidence="3" id="KW-0677">Repeat</keyword>
<dbReference type="Proteomes" id="UP000030763">
    <property type="component" value="Unassembled WGS sequence"/>
</dbReference>
<dbReference type="GO" id="GO:0008444">
    <property type="term" value="F:CDP-diacylglycerol-glycerol-3-phosphate 3-phosphatidyltransferase activity"/>
    <property type="evidence" value="ECO:0007669"/>
    <property type="project" value="UniProtKB-EC"/>
</dbReference>
<keyword evidence="7" id="KW-0067">ATP-binding</keyword>
<comment type="catalytic activity">
    <reaction evidence="7">
        <text>a CDP-1,2-diacyl-sn-glycerol + sn-glycerol 3-phosphate = a 1,2-diacyl-sn-glycero-3-phospho-(1'-sn-glycero-3'-phosphate) + CMP + H(+)</text>
        <dbReference type="Rhea" id="RHEA:12593"/>
        <dbReference type="ChEBI" id="CHEBI:15378"/>
        <dbReference type="ChEBI" id="CHEBI:57597"/>
        <dbReference type="ChEBI" id="CHEBI:58332"/>
        <dbReference type="ChEBI" id="CHEBI:60110"/>
        <dbReference type="ChEBI" id="CHEBI:60377"/>
        <dbReference type="EC" id="2.7.8.5"/>
    </reaction>
</comment>
<dbReference type="PANTHER" id="PTHR12586:SF1">
    <property type="entry name" value="CDP-DIACYLGLYCEROL--GLYCEROL-3-PHOSPHATE 3-PHOSPHATIDYLTRANSFERASE, MITOCHONDRIAL"/>
    <property type="match status" value="1"/>
</dbReference>
<dbReference type="RefSeq" id="XP_013335181.1">
    <property type="nucleotide sequence ID" value="XM_013479727.1"/>
</dbReference>
<dbReference type="VEuPathDB" id="ToxoDB:EMWEY_00051610"/>
<keyword evidence="7" id="KW-0496">Mitochondrion</keyword>
<dbReference type="AlphaFoldDB" id="U6MA84"/>
<evidence type="ECO:0000256" key="4">
    <source>
        <dbReference type="ARBA" id="ARBA00023098"/>
    </source>
</evidence>
<comment type="subcellular location">
    <subcellularLocation>
        <location evidence="7">Mitochondrion</location>
    </subcellularLocation>
</comment>
<evidence type="ECO:0000313" key="8">
    <source>
        <dbReference type="EMBL" id="CDJ58535.1"/>
    </source>
</evidence>
<keyword evidence="4 7" id="KW-0443">Lipid metabolism</keyword>
<keyword evidence="5 7" id="KW-0594">Phospholipid biosynthesis</keyword>
<protein>
    <recommendedName>
        <fullName evidence="7">CDP-diacylglycerol--glycerol-3-phosphate 3-phosphatidyltransferase</fullName>
        <ecNumber evidence="7">2.7.8.5</ecNumber>
    </recommendedName>
</protein>
<evidence type="ECO:0000256" key="7">
    <source>
        <dbReference type="RuleBase" id="RU365024"/>
    </source>
</evidence>
<proteinExistence type="inferred from homology"/>
<dbReference type="SUPFAM" id="SSF56024">
    <property type="entry name" value="Phospholipase D/nuclease"/>
    <property type="match status" value="1"/>
</dbReference>
<evidence type="ECO:0000256" key="2">
    <source>
        <dbReference type="ARBA" id="ARBA00022679"/>
    </source>
</evidence>
<evidence type="ECO:0000256" key="3">
    <source>
        <dbReference type="ARBA" id="ARBA00022737"/>
    </source>
</evidence>
<keyword evidence="1 7" id="KW-0444">Lipid biosynthesis</keyword>
<evidence type="ECO:0000256" key="1">
    <source>
        <dbReference type="ARBA" id="ARBA00022516"/>
    </source>
</evidence>
<evidence type="ECO:0000313" key="9">
    <source>
        <dbReference type="Proteomes" id="UP000030763"/>
    </source>
</evidence>
<sequence length="826" mass="87208">MPFAGNALRNAATALATLSCSRWWCIPPPATAAHVVAAKAAAGAAAVRSSRGDPRYAFRVACAGTASTIVYGGGNCGFAASRCFYSGGMLYSSGSTKAPKTPSIAAASPGLAGGSAAGATAATAAAGEVCFAVPPRCISVVRGPEALYSAVLELISSAQRRLLFSALYVGTGPKERHLLQLVQQQQRQQHQLQVRLLLDLLRTTRPEGASGESSARLLQPLLASEQHHKQQWKQPRGSSCRVSLFCNPLTCSNPSTHSSSRSGRLWGFLQGLVLRVLGHRAQEALGTQHMKCIVSDDLLLLTGANCSGNYFSNRTDRCLLVRCRHLADAADRILAAVEAHSFRLCTNPPPQQQQQNQQQQEHRSTITLGGALCYWPETNPSEPPSVNPQQFCRSLSQALADAIKSSTSNSRNCSNSSSNNGECGNNGKCSNRTLGINSKAGNSKNNSHITSSVSNQTTTSSSSELCLVTLSVQAGFACPPMRGQDVLLERLCAIAADSVAAAAAGEGTAAGTSPAAPGDIVAAPGGLHVVVASPYLNFPDAFLQQLQNLLQQMRGACASSAPLPPSSSGSTCSSSRVRRRDSRLLVITASPEANSFFKSKGPSFYIPAAYSVAAHEASLALQASAAAWKAAPAAAQTAPPATATAGVKRAVRCIGQQRQQQQHADDNLLLLEFARPGWTYHAKGIWLFGSTSSSNTSNTNSSSESDGGACVTTPILHSTRELLHNSLTRNPASNSSCSSNCVCSRKIWAAMSLLGSSNLSVRSSVRDLELLCLLRTRDEQLVKQLQQEVYDVLLPFCVPAAAHVFSSRFPLWLQFAFNSLGLRSLL</sequence>
<accession>U6MA84</accession>
<dbReference type="Gene3D" id="3.30.870.10">
    <property type="entry name" value="Endonuclease Chain A"/>
    <property type="match status" value="2"/>
</dbReference>
<keyword evidence="2 7" id="KW-0808">Transferase</keyword>
<keyword evidence="7" id="KW-0547">Nucleotide-binding</keyword>
<keyword evidence="6 7" id="KW-1208">Phospholipid metabolism</keyword>
<dbReference type="EC" id="2.7.8.5" evidence="7"/>
<dbReference type="GO" id="GO:0005524">
    <property type="term" value="F:ATP binding"/>
    <property type="evidence" value="ECO:0007669"/>
    <property type="project" value="UniProtKB-KW"/>
</dbReference>
<keyword evidence="9" id="KW-1185">Reference proteome</keyword>
<comment type="pathway">
    <text evidence="7">Phospholipid metabolism; phosphatidylglycerol biosynthesis; phosphatidylglycerol from CDP-diacylglycerol: step 1/2.</text>
</comment>
<dbReference type="PANTHER" id="PTHR12586">
    <property type="entry name" value="CDP-DIACYLGLYCEROL--SERINE O-PHOSPHATIDYLTRANSFERASE"/>
    <property type="match status" value="1"/>
</dbReference>
<dbReference type="OMA" id="NYGYRAT"/>
<dbReference type="GO" id="GO:0032049">
    <property type="term" value="P:cardiolipin biosynthetic process"/>
    <property type="evidence" value="ECO:0007669"/>
    <property type="project" value="InterPro"/>
</dbReference>
<dbReference type="OrthoDB" id="10250191at2759"/>
<evidence type="ECO:0000256" key="6">
    <source>
        <dbReference type="ARBA" id="ARBA00023264"/>
    </source>
</evidence>
<dbReference type="InterPro" id="IPR016270">
    <property type="entry name" value="PGS1"/>
</dbReference>
<gene>
    <name evidence="8" type="ORF">EMWEY_00051610</name>
</gene>
<comment type="similarity">
    <text evidence="7">Belongs to the CDP-alcohol phosphatidyltransferase class-II family.</text>
</comment>
<name>U6MA84_EIMMA</name>
<dbReference type="UniPathway" id="UPA00084">
    <property type="reaction ID" value="UER00503"/>
</dbReference>
<organism evidence="8 9">
    <name type="scientific">Eimeria maxima</name>
    <name type="common">Coccidian parasite</name>
    <dbReference type="NCBI Taxonomy" id="5804"/>
    <lineage>
        <taxon>Eukaryota</taxon>
        <taxon>Sar</taxon>
        <taxon>Alveolata</taxon>
        <taxon>Apicomplexa</taxon>
        <taxon>Conoidasida</taxon>
        <taxon>Coccidia</taxon>
        <taxon>Eucoccidiorida</taxon>
        <taxon>Eimeriorina</taxon>
        <taxon>Eimeriidae</taxon>
        <taxon>Eimeria</taxon>
    </lineage>
</organism>
<reference evidence="8" key="1">
    <citation type="submission" date="2013-10" db="EMBL/GenBank/DDBJ databases">
        <title>Genomic analysis of the causative agents of coccidiosis in chickens.</title>
        <authorList>
            <person name="Reid A.J."/>
            <person name="Blake D."/>
            <person name="Billington K."/>
            <person name="Browne H."/>
            <person name="Dunn M."/>
            <person name="Hung S."/>
            <person name="Kawahara F."/>
            <person name="Miranda-Saavedra D."/>
            <person name="Mourier T."/>
            <person name="Nagra H."/>
            <person name="Otto T.D."/>
            <person name="Rawlings N."/>
            <person name="Sanchez A."/>
            <person name="Sanders M."/>
            <person name="Subramaniam C."/>
            <person name="Tay Y."/>
            <person name="Dear P."/>
            <person name="Doerig C."/>
            <person name="Gruber A."/>
            <person name="Parkinson J."/>
            <person name="Shirley M."/>
            <person name="Wan K.L."/>
            <person name="Berriman M."/>
            <person name="Tomley F."/>
            <person name="Pain A."/>
        </authorList>
    </citation>
    <scope>NUCLEOTIDE SEQUENCE [LARGE SCALE GENOMIC DNA]</scope>
    <source>
        <strain evidence="8">Weybridge</strain>
    </source>
</reference>